<evidence type="ECO:0000256" key="1">
    <source>
        <dbReference type="SAM" id="SignalP"/>
    </source>
</evidence>
<evidence type="ECO:0000313" key="2">
    <source>
        <dbReference type="EMBL" id="NYA72724.1"/>
    </source>
</evidence>
<dbReference type="RefSeq" id="WP_176007535.1">
    <property type="nucleotide sequence ID" value="NZ_JABWMI010000026.1"/>
</dbReference>
<feature type="chain" id="PRO_5030805926" description="YD repeat-containing protein" evidence="1">
    <location>
        <begin position="19"/>
        <end position="200"/>
    </location>
</feature>
<proteinExistence type="predicted"/>
<dbReference type="Proteomes" id="UP000535020">
    <property type="component" value="Unassembled WGS sequence"/>
</dbReference>
<feature type="signal peptide" evidence="1">
    <location>
        <begin position="1"/>
        <end position="18"/>
    </location>
</feature>
<name>A0A7Y9C7T8_9FLAO</name>
<gene>
    <name evidence="2" type="ORF">HZF10_17485</name>
</gene>
<protein>
    <recommendedName>
        <fullName evidence="4">YD repeat-containing protein</fullName>
    </recommendedName>
</protein>
<evidence type="ECO:0008006" key="4">
    <source>
        <dbReference type="Google" id="ProtNLM"/>
    </source>
</evidence>
<keyword evidence="1" id="KW-0732">Signal</keyword>
<keyword evidence="3" id="KW-1185">Reference proteome</keyword>
<accession>A0A7Y9C7T8</accession>
<sequence>MKKVLVILSVLMSQLLSAQFFGEPTYGTFKPLAEKKYVVTCWVSEEYAQQQLNYTHTRLKISFLRNLEEGQYPNYNYSFSPSGPIIDGWQRITGIIEIPPLPVAPDANTPADELAIVIYLDNDNNSTVGAYFDDVRFYPYNGNMKSFVYDEDNRRLMAELDENNYATFYEYDLEGGLIRVKKETENGVYTIQETRSKTAR</sequence>
<evidence type="ECO:0000313" key="3">
    <source>
        <dbReference type="Proteomes" id="UP000535020"/>
    </source>
</evidence>
<comment type="caution">
    <text evidence="2">The sequence shown here is derived from an EMBL/GenBank/DDBJ whole genome shotgun (WGS) entry which is preliminary data.</text>
</comment>
<reference evidence="2 3" key="1">
    <citation type="submission" date="2020-07" db="EMBL/GenBank/DDBJ databases">
        <authorList>
            <person name="Sun Q."/>
        </authorList>
    </citation>
    <scope>NUCLEOTIDE SEQUENCE [LARGE SCALE GENOMIC DNA]</scope>
    <source>
        <strain evidence="2 3">MAH-1</strain>
    </source>
</reference>
<dbReference type="AlphaFoldDB" id="A0A7Y9C7T8"/>
<dbReference type="Gene3D" id="2.60.120.260">
    <property type="entry name" value="Galactose-binding domain-like"/>
    <property type="match status" value="1"/>
</dbReference>
<dbReference type="EMBL" id="JACBJI010000011">
    <property type="protein sequence ID" value="NYA72724.1"/>
    <property type="molecule type" value="Genomic_DNA"/>
</dbReference>
<organism evidence="2 3">
    <name type="scientific">Flavobacterium agri</name>
    <dbReference type="NCBI Taxonomy" id="2743471"/>
    <lineage>
        <taxon>Bacteria</taxon>
        <taxon>Pseudomonadati</taxon>
        <taxon>Bacteroidota</taxon>
        <taxon>Flavobacteriia</taxon>
        <taxon>Flavobacteriales</taxon>
        <taxon>Flavobacteriaceae</taxon>
        <taxon>Flavobacterium</taxon>
    </lineage>
</organism>